<dbReference type="Gene3D" id="3.90.220.20">
    <property type="entry name" value="DNA methylase specificity domains"/>
    <property type="match status" value="2"/>
</dbReference>
<keyword evidence="5" id="KW-0255">Endonuclease</keyword>
<organism evidence="5 6">
    <name type="scientific">Azohydromonas lata</name>
    <dbReference type="NCBI Taxonomy" id="45677"/>
    <lineage>
        <taxon>Bacteria</taxon>
        <taxon>Pseudomonadati</taxon>
        <taxon>Pseudomonadota</taxon>
        <taxon>Betaproteobacteria</taxon>
        <taxon>Burkholderiales</taxon>
        <taxon>Sphaerotilaceae</taxon>
        <taxon>Azohydromonas</taxon>
    </lineage>
</organism>
<feature type="domain" description="Type I restriction modification DNA specificity" evidence="4">
    <location>
        <begin position="196"/>
        <end position="356"/>
    </location>
</feature>
<dbReference type="SUPFAM" id="SSF116734">
    <property type="entry name" value="DNA methylase specificity domain"/>
    <property type="match status" value="2"/>
</dbReference>
<comment type="caution">
    <text evidence="5">The sequence shown here is derived from an EMBL/GenBank/DDBJ whole genome shotgun (WGS) entry which is preliminary data.</text>
</comment>
<keyword evidence="2" id="KW-0680">Restriction system</keyword>
<comment type="similarity">
    <text evidence="1">Belongs to the type-I restriction system S methylase family.</text>
</comment>
<accession>A0ABU5I9Y8</accession>
<proteinExistence type="inferred from homology"/>
<dbReference type="RefSeq" id="WP_322464464.1">
    <property type="nucleotide sequence ID" value="NZ_JAXOJX010000003.1"/>
</dbReference>
<dbReference type="Pfam" id="PF01420">
    <property type="entry name" value="Methylase_S"/>
    <property type="match status" value="2"/>
</dbReference>
<dbReference type="InterPro" id="IPR000055">
    <property type="entry name" value="Restrct_endonuc_typeI_TRD"/>
</dbReference>
<sequence>MSHLKYVHKLLDGVDVAWMPLADVVEFKRGEQLKPVNIIPGTYPIVTASKTEVGAHSEWNFGPISVTVTSHGAYAGHVNYWPTPIWLANNVFLLSPIIQLNQRFLYFFLKSNESKIQGLAKGGGIPYFNTRDLAPLLVPIPCPENPPKSLEIQGEIVRILDTFTELTTELTAELTARKKQYNHYRDLLLSFDDGEVEWKTLGEMTVIKTGQSVNKQMISENPGHYPVLNSGKEPLGFIDEWNVSDDPIGITSRGAGVGSITWAEGKYFRGNLNYSATIRDKTTLRIRYLYHLLQKMQPEIQALCTYDGIPALNAGSLKELLIPIPELPEQDRIAHTLDKFDALTNSLTEGLPREIELRQKQYAYYRDLLLSFPKSEGVEA</sequence>
<keyword evidence="5" id="KW-0378">Hydrolase</keyword>
<evidence type="ECO:0000256" key="1">
    <source>
        <dbReference type="ARBA" id="ARBA00010923"/>
    </source>
</evidence>
<evidence type="ECO:0000313" key="5">
    <source>
        <dbReference type="EMBL" id="MDZ5455783.1"/>
    </source>
</evidence>
<keyword evidence="6" id="KW-1185">Reference proteome</keyword>
<dbReference type="GO" id="GO:0004519">
    <property type="term" value="F:endonuclease activity"/>
    <property type="evidence" value="ECO:0007669"/>
    <property type="project" value="UniProtKB-KW"/>
</dbReference>
<evidence type="ECO:0000256" key="3">
    <source>
        <dbReference type="ARBA" id="ARBA00023125"/>
    </source>
</evidence>
<evidence type="ECO:0000256" key="2">
    <source>
        <dbReference type="ARBA" id="ARBA00022747"/>
    </source>
</evidence>
<dbReference type="EMBL" id="JAXOJX010000003">
    <property type="protein sequence ID" value="MDZ5455783.1"/>
    <property type="molecule type" value="Genomic_DNA"/>
</dbReference>
<dbReference type="GO" id="GO:0016787">
    <property type="term" value="F:hydrolase activity"/>
    <property type="evidence" value="ECO:0007669"/>
    <property type="project" value="UniProtKB-KW"/>
</dbReference>
<keyword evidence="5" id="KW-0540">Nuclease</keyword>
<dbReference type="EC" id="3.1.21.-" evidence="5"/>
<reference evidence="5 6" key="1">
    <citation type="submission" date="2023-11" db="EMBL/GenBank/DDBJ databases">
        <title>Draft genome of Azohydromonas lata strain H1 (DSM1123), a polyhydroxyalkanoate producer.</title>
        <authorList>
            <person name="Traversa D."/>
            <person name="D'Addabbo P."/>
            <person name="Pazzani C."/>
            <person name="Manzari C."/>
            <person name="Chiara M."/>
            <person name="Scrascia M."/>
        </authorList>
    </citation>
    <scope>NUCLEOTIDE SEQUENCE [LARGE SCALE GENOMIC DNA]</scope>
    <source>
        <strain evidence="5 6">H1</strain>
    </source>
</reference>
<dbReference type="InterPro" id="IPR044946">
    <property type="entry name" value="Restrct_endonuc_typeI_TRD_sf"/>
</dbReference>
<protein>
    <submittedName>
        <fullName evidence="5">Restriction endonuclease subunit S</fullName>
        <ecNumber evidence="5">3.1.21.-</ecNumber>
    </submittedName>
</protein>
<keyword evidence="3" id="KW-0238">DNA-binding</keyword>
<dbReference type="InterPro" id="IPR051212">
    <property type="entry name" value="Type-I_RE_S_subunit"/>
</dbReference>
<dbReference type="PANTHER" id="PTHR43140:SF1">
    <property type="entry name" value="TYPE I RESTRICTION ENZYME ECOKI SPECIFICITY SUBUNIT"/>
    <property type="match status" value="1"/>
</dbReference>
<dbReference type="Proteomes" id="UP001293718">
    <property type="component" value="Unassembled WGS sequence"/>
</dbReference>
<feature type="domain" description="Type I restriction modification DNA specificity" evidence="4">
    <location>
        <begin position="17"/>
        <end position="175"/>
    </location>
</feature>
<evidence type="ECO:0000313" key="6">
    <source>
        <dbReference type="Proteomes" id="UP001293718"/>
    </source>
</evidence>
<name>A0ABU5I9Y8_9BURK</name>
<evidence type="ECO:0000259" key="4">
    <source>
        <dbReference type="Pfam" id="PF01420"/>
    </source>
</evidence>
<dbReference type="CDD" id="cd17291">
    <property type="entry name" value="RMtype1_S_MgeORF438P-TRD-CR_like"/>
    <property type="match status" value="2"/>
</dbReference>
<gene>
    <name evidence="5" type="ORF">SM757_04275</name>
</gene>
<dbReference type="PANTHER" id="PTHR43140">
    <property type="entry name" value="TYPE-1 RESTRICTION ENZYME ECOKI SPECIFICITY PROTEIN"/>
    <property type="match status" value="1"/>
</dbReference>